<dbReference type="EMBL" id="QAPG01000126">
    <property type="protein sequence ID" value="TDZ30578.1"/>
    <property type="molecule type" value="Genomic_DNA"/>
</dbReference>
<evidence type="ECO:0000313" key="11">
    <source>
        <dbReference type="Proteomes" id="UP000295083"/>
    </source>
</evidence>
<dbReference type="FunFam" id="2.20.25.20:FF:000001">
    <property type="entry name" value="Casein kinase II subunit beta"/>
    <property type="match status" value="1"/>
</dbReference>
<evidence type="ECO:0000313" key="10">
    <source>
        <dbReference type="EMBL" id="TDZ30578.1"/>
    </source>
</evidence>
<feature type="compositionally biased region" description="Acidic residues" evidence="8">
    <location>
        <begin position="60"/>
        <end position="80"/>
    </location>
</feature>
<dbReference type="GO" id="GO:0019887">
    <property type="term" value="F:protein kinase regulator activity"/>
    <property type="evidence" value="ECO:0007669"/>
    <property type="project" value="InterPro"/>
</dbReference>
<comment type="caution">
    <text evidence="10">The sequence shown here is derived from an EMBL/GenBank/DDBJ whole genome shotgun (WGS) entry which is preliminary data.</text>
</comment>
<dbReference type="Gene3D" id="2.60.120.200">
    <property type="match status" value="1"/>
</dbReference>
<dbReference type="AlphaFoldDB" id="A0A4R8PYH5"/>
<gene>
    <name evidence="10" type="primary">ckb-1</name>
    <name evidence="10" type="ORF">C8035_v002836</name>
</gene>
<accession>A0A4R8PYH5</accession>
<evidence type="ECO:0000256" key="4">
    <source>
        <dbReference type="ARBA" id="ARBA00023295"/>
    </source>
</evidence>
<evidence type="ECO:0000259" key="9">
    <source>
        <dbReference type="Pfam" id="PF17851"/>
    </source>
</evidence>
<keyword evidence="11" id="KW-1185">Reference proteome</keyword>
<dbReference type="SUPFAM" id="SSF49899">
    <property type="entry name" value="Concanavalin A-like lectins/glucanases"/>
    <property type="match status" value="1"/>
</dbReference>
<dbReference type="GO" id="GO:0005956">
    <property type="term" value="C:protein kinase CK2 complex"/>
    <property type="evidence" value="ECO:0007669"/>
    <property type="project" value="UniProtKB-UniRule"/>
</dbReference>
<dbReference type="InterPro" id="IPR041542">
    <property type="entry name" value="GH43_C2"/>
</dbReference>
<dbReference type="SMART" id="SM01085">
    <property type="entry name" value="CK_II_beta"/>
    <property type="match status" value="1"/>
</dbReference>
<comment type="subunit">
    <text evidence="6">Tetramer composed of two alpha chains, one beta chain and one beta' chain.</text>
</comment>
<dbReference type="InterPro" id="IPR013320">
    <property type="entry name" value="ConA-like_dom_sf"/>
</dbReference>
<comment type="similarity">
    <text evidence="1 7">Belongs to the casein kinase 2 subunit beta family.</text>
</comment>
<dbReference type="GO" id="GO:0034456">
    <property type="term" value="C:UTP-C complex"/>
    <property type="evidence" value="ECO:0007669"/>
    <property type="project" value="TreeGrafter"/>
</dbReference>
<dbReference type="SUPFAM" id="SSF57798">
    <property type="entry name" value="Casein kinase II beta subunit"/>
    <property type="match status" value="1"/>
</dbReference>
<dbReference type="InterPro" id="IPR016149">
    <property type="entry name" value="Casein_kin_II_reg-sub_N"/>
</dbReference>
<name>A0A4R8PYH5_9PEZI</name>
<dbReference type="Pfam" id="PF01214">
    <property type="entry name" value="CK_II_beta"/>
    <property type="match status" value="1"/>
</dbReference>
<dbReference type="PROSITE" id="PS01101">
    <property type="entry name" value="CK2_BETA"/>
    <property type="match status" value="1"/>
</dbReference>
<dbReference type="SUPFAM" id="SSF75005">
    <property type="entry name" value="Arabinanase/levansucrase/invertase"/>
    <property type="match status" value="1"/>
</dbReference>
<dbReference type="PANTHER" id="PTHR11740">
    <property type="entry name" value="CASEIN KINASE II SUBUNIT BETA"/>
    <property type="match status" value="1"/>
</dbReference>
<keyword evidence="10" id="KW-0418">Kinase</keyword>
<comment type="function">
    <text evidence="5 7">Regulatory subunit of casein kinase II/CK2. As part of the kinase complex regulates the basal catalytic activity of the alpha subunit a constitutively active serine/threonine-protein kinase that phosphorylates a large number of substrates containing acidic residues C-terminal to the phosphorylated serine or threonine.</text>
</comment>
<dbReference type="Gene3D" id="1.10.1820.10">
    <property type="entry name" value="protein kinase ck2 holoenzyme, chain C, domain 1"/>
    <property type="match status" value="1"/>
</dbReference>
<dbReference type="Proteomes" id="UP000295083">
    <property type="component" value="Unassembled WGS sequence"/>
</dbReference>
<dbReference type="InterPro" id="IPR000704">
    <property type="entry name" value="Casein_kinase_II_reg-sub"/>
</dbReference>
<dbReference type="Pfam" id="PF17851">
    <property type="entry name" value="GH43_C2"/>
    <property type="match status" value="1"/>
</dbReference>
<evidence type="ECO:0000256" key="6">
    <source>
        <dbReference type="ARBA" id="ARBA00062110"/>
    </source>
</evidence>
<reference evidence="10 11" key="1">
    <citation type="submission" date="2018-11" db="EMBL/GenBank/DDBJ databases">
        <title>Genome sequence and assembly of Colletotrichum spinosum.</title>
        <authorList>
            <person name="Gan P."/>
            <person name="Shirasu K."/>
        </authorList>
    </citation>
    <scope>NUCLEOTIDE SEQUENCE [LARGE SCALE GENOMIC DNA]</scope>
    <source>
        <strain evidence="10 11">CBS 515.97</strain>
    </source>
</reference>
<dbReference type="GO" id="GO:0016301">
    <property type="term" value="F:kinase activity"/>
    <property type="evidence" value="ECO:0007669"/>
    <property type="project" value="UniProtKB-KW"/>
</dbReference>
<evidence type="ECO:0000256" key="3">
    <source>
        <dbReference type="ARBA" id="ARBA00022801"/>
    </source>
</evidence>
<protein>
    <recommendedName>
        <fullName evidence="7">Casein kinase II subunit beta</fullName>
        <shortName evidence="7">CK II beta</shortName>
    </recommendedName>
</protein>
<evidence type="ECO:0000256" key="7">
    <source>
        <dbReference type="RuleBase" id="RU361268"/>
    </source>
</evidence>
<proteinExistence type="inferred from homology"/>
<evidence type="ECO:0000256" key="2">
    <source>
        <dbReference type="ARBA" id="ARBA00009865"/>
    </source>
</evidence>
<sequence>MSSSSGTPESWISSFCALLGHEYFAEVSEEFIEDDFNLTGLQNQVAMYKEALEMILDVEPEDDEDEEEEEDDDDEENESGDQDRLGPRHDRRQHSRMASDLSVIESSSEMLYGLIHQRFICSRAGIQQMSEKYELGHFGTCPRTNCDQARTLPVGLSDIPGEDTVKLFCPSCLDVYVPPNSRFQTVDGAFFGRTFGALFLLTFPEYDLTKRGAELLSSGGGRISDENAEMTNGVYTKNIGPGLGAGRIYEPRIYGFRVSEIAKSGPRMQWLRNKPDDMTELDEARNYAEEHPDSDEEDESGTGLDHMVKIARSKNLDGPFESNPGNPILSNANTTNYLGHADLFQDASKKWWGVALSTRAGATYLNFPMVRETVLTSVTWDEGDWPRMTQISGKMSGWEMPRANFDVNGPGPWISNGEVEGDDIDFAPSTKLPSHFAYWRYPIETSYTISPPEHHHSLRLTPSTLNLTGLNGNYAGPTGQTFVGRRQQDTLFTYSVTVDFAPTIEEEEAGVSAFLTQNHHFDLGVVLLPAMAGTQAVPGYSLTGGSSDELRRHIGFRGISYVSVPDDIIAAVPEEWEGKPLSLQIKATNMTHYAFSAGPAGAASQMRTIVSASNDALSWGFTGVLLGVYSTSNGGSGSTPAYISDWN</sequence>
<dbReference type="PANTHER" id="PTHR11740:SF0">
    <property type="entry name" value="CASEIN KINASE II SUBUNIT BETA"/>
    <property type="match status" value="1"/>
</dbReference>
<dbReference type="GO" id="GO:0006359">
    <property type="term" value="P:regulation of transcription by RNA polymerase III"/>
    <property type="evidence" value="ECO:0007669"/>
    <property type="project" value="TreeGrafter"/>
</dbReference>
<feature type="domain" description="Beta-xylosidase C-terminal Concanavalin A-like" evidence="9">
    <location>
        <begin position="425"/>
        <end position="643"/>
    </location>
</feature>
<keyword evidence="10" id="KW-0808">Transferase</keyword>
<evidence type="ECO:0000256" key="8">
    <source>
        <dbReference type="SAM" id="MobiDB-lite"/>
    </source>
</evidence>
<dbReference type="GO" id="GO:0005975">
    <property type="term" value="P:carbohydrate metabolic process"/>
    <property type="evidence" value="ECO:0007669"/>
    <property type="project" value="InterPro"/>
</dbReference>
<dbReference type="PRINTS" id="PR00472">
    <property type="entry name" value="CASNKINASEII"/>
</dbReference>
<comment type="subunit">
    <text evidence="7">Tetramer of two alpha and two beta subunits.</text>
</comment>
<evidence type="ECO:0000256" key="5">
    <source>
        <dbReference type="ARBA" id="ARBA00045899"/>
    </source>
</evidence>
<dbReference type="InterPro" id="IPR023296">
    <property type="entry name" value="Glyco_hydro_beta-prop_sf"/>
</dbReference>
<keyword evidence="3" id="KW-0378">Hydrolase</keyword>
<dbReference type="GO" id="GO:0004553">
    <property type="term" value="F:hydrolase activity, hydrolyzing O-glycosyl compounds"/>
    <property type="evidence" value="ECO:0007669"/>
    <property type="project" value="InterPro"/>
</dbReference>
<dbReference type="GO" id="GO:0005737">
    <property type="term" value="C:cytoplasm"/>
    <property type="evidence" value="ECO:0007669"/>
    <property type="project" value="TreeGrafter"/>
</dbReference>
<organism evidence="10 11">
    <name type="scientific">Colletotrichum spinosum</name>
    <dbReference type="NCBI Taxonomy" id="1347390"/>
    <lineage>
        <taxon>Eukaryota</taxon>
        <taxon>Fungi</taxon>
        <taxon>Dikarya</taxon>
        <taxon>Ascomycota</taxon>
        <taxon>Pezizomycotina</taxon>
        <taxon>Sordariomycetes</taxon>
        <taxon>Hypocreomycetidae</taxon>
        <taxon>Glomerellales</taxon>
        <taxon>Glomerellaceae</taxon>
        <taxon>Colletotrichum</taxon>
        <taxon>Colletotrichum orbiculare species complex</taxon>
    </lineage>
</organism>
<dbReference type="Pfam" id="PF04616">
    <property type="entry name" value="Glyco_hydro_43"/>
    <property type="match status" value="1"/>
</dbReference>
<dbReference type="Gene3D" id="2.115.10.20">
    <property type="entry name" value="Glycosyl hydrolase domain, family 43"/>
    <property type="match status" value="1"/>
</dbReference>
<dbReference type="InterPro" id="IPR035991">
    <property type="entry name" value="Casein_kinase_II_beta-like"/>
</dbReference>
<dbReference type="InterPro" id="IPR006710">
    <property type="entry name" value="Glyco_hydro_43"/>
</dbReference>
<comment type="similarity">
    <text evidence="2">Belongs to the glycosyl hydrolase 43 family.</text>
</comment>
<evidence type="ECO:0000256" key="1">
    <source>
        <dbReference type="ARBA" id="ARBA00006941"/>
    </source>
</evidence>
<feature type="region of interest" description="Disordered" evidence="8">
    <location>
        <begin position="60"/>
        <end position="99"/>
    </location>
</feature>
<dbReference type="Gene3D" id="2.20.25.20">
    <property type="match status" value="1"/>
</dbReference>
<keyword evidence="4" id="KW-0326">Glycosidase</keyword>